<organism evidence="1 2">
    <name type="scientific">Paenibacillus selenitireducens</name>
    <dbReference type="NCBI Taxonomy" id="1324314"/>
    <lineage>
        <taxon>Bacteria</taxon>
        <taxon>Bacillati</taxon>
        <taxon>Bacillota</taxon>
        <taxon>Bacilli</taxon>
        <taxon>Bacillales</taxon>
        <taxon>Paenibacillaceae</taxon>
        <taxon>Paenibacillus</taxon>
    </lineage>
</organism>
<reference evidence="1 2" key="1">
    <citation type="submission" date="2017-01" db="EMBL/GenBank/DDBJ databases">
        <title>Genome analysis of Paenibacillus selenitrireducens ES3-24.</title>
        <authorList>
            <person name="Xu D."/>
            <person name="Yao R."/>
            <person name="Zheng S."/>
        </authorList>
    </citation>
    <scope>NUCLEOTIDE SEQUENCE [LARGE SCALE GENOMIC DNA]</scope>
    <source>
        <strain evidence="1 2">ES3-24</strain>
    </source>
</reference>
<proteinExistence type="predicted"/>
<dbReference type="Gene3D" id="3.30.470.20">
    <property type="entry name" value="ATP-grasp fold, B domain"/>
    <property type="match status" value="1"/>
</dbReference>
<name>A0A1T2XMG8_9BACL</name>
<evidence type="ECO:0000313" key="2">
    <source>
        <dbReference type="Proteomes" id="UP000190188"/>
    </source>
</evidence>
<dbReference type="AlphaFoldDB" id="A0A1T2XMG8"/>
<dbReference type="InterPro" id="IPR026838">
    <property type="entry name" value="YheC/D"/>
</dbReference>
<dbReference type="OrthoDB" id="7869153at2"/>
<gene>
    <name evidence="1" type="ORF">BVG16_01605</name>
</gene>
<sequence length="243" mass="27857">MGRYVVSKWKKTKALEEYESLKQVIPDTVRMTKTSLQNHLKEYEMVYIKPDSGTFGNGVMRVKKTKNGYRYQLGVKIRDFASYSPMYKSILRHTKGKRYLVQQGIHLLKHHGRSFDLRVMVQRSPKKSWETTGIIGRVAAPRKIVTNYHSGGTLVVAEKLLGQHTKNLKTQLQSLDKLGVKVGEAMGKKFPGVCALGLDVAMDESLTPWILEVNTSPDPFIFRKLPDPSIFRKIRRYSRLCKK</sequence>
<evidence type="ECO:0000313" key="1">
    <source>
        <dbReference type="EMBL" id="OPA81064.1"/>
    </source>
</evidence>
<keyword evidence="2" id="KW-1185">Reference proteome</keyword>
<dbReference type="Proteomes" id="UP000190188">
    <property type="component" value="Unassembled WGS sequence"/>
</dbReference>
<comment type="caution">
    <text evidence="1">The sequence shown here is derived from an EMBL/GenBank/DDBJ whole genome shotgun (WGS) entry which is preliminary data.</text>
</comment>
<protein>
    <submittedName>
        <fullName evidence="1">Endospore coat-associated protein</fullName>
    </submittedName>
</protein>
<dbReference type="STRING" id="1324314.BVG16_01605"/>
<dbReference type="Pfam" id="PF14398">
    <property type="entry name" value="ATPgrasp_YheCD"/>
    <property type="match status" value="1"/>
</dbReference>
<dbReference type="EMBL" id="MSZX01000001">
    <property type="protein sequence ID" value="OPA81064.1"/>
    <property type="molecule type" value="Genomic_DNA"/>
</dbReference>
<dbReference type="RefSeq" id="WP_078496789.1">
    <property type="nucleotide sequence ID" value="NZ_MSZX01000001.1"/>
</dbReference>
<accession>A0A1T2XMG8</accession>
<dbReference type="SUPFAM" id="SSF56059">
    <property type="entry name" value="Glutathione synthetase ATP-binding domain-like"/>
    <property type="match status" value="1"/>
</dbReference>